<dbReference type="InterPro" id="IPR003692">
    <property type="entry name" value="Hydantoinase_B"/>
</dbReference>
<protein>
    <submittedName>
        <fullName evidence="2">Hydantoinase B/oxoprolinase family protein</fullName>
    </submittedName>
</protein>
<comment type="caution">
    <text evidence="2">The sequence shown here is derived from an EMBL/GenBank/DDBJ whole genome shotgun (WGS) entry which is preliminary data.</text>
</comment>
<evidence type="ECO:0000313" key="3">
    <source>
        <dbReference type="Proteomes" id="UP000460221"/>
    </source>
</evidence>
<dbReference type="RefSeq" id="WP_154770288.1">
    <property type="nucleotide sequence ID" value="NZ_WLYK01000009.1"/>
</dbReference>
<dbReference type="GO" id="GO:0005829">
    <property type="term" value="C:cytosol"/>
    <property type="evidence" value="ECO:0007669"/>
    <property type="project" value="TreeGrafter"/>
</dbReference>
<dbReference type="InterPro" id="IPR045079">
    <property type="entry name" value="Oxoprolinase-like"/>
</dbReference>
<name>A0A7K1FQ46_9ACTN</name>
<dbReference type="GO" id="GO:0017168">
    <property type="term" value="F:5-oxoprolinase (ATP-hydrolyzing) activity"/>
    <property type="evidence" value="ECO:0007669"/>
    <property type="project" value="TreeGrafter"/>
</dbReference>
<dbReference type="PANTHER" id="PTHR11365:SF23">
    <property type="entry name" value="HYPOTHETICAL 5-OXOPROLINASE (EUROFUNG)-RELATED"/>
    <property type="match status" value="1"/>
</dbReference>
<reference evidence="2 3" key="1">
    <citation type="submission" date="2019-11" db="EMBL/GenBank/DDBJ databases">
        <authorList>
            <person name="Jiang L.-Q."/>
        </authorList>
    </citation>
    <scope>NUCLEOTIDE SEQUENCE [LARGE SCALE GENOMIC DNA]</scope>
    <source>
        <strain evidence="2 3">YIM 132087</strain>
    </source>
</reference>
<dbReference type="PANTHER" id="PTHR11365">
    <property type="entry name" value="5-OXOPROLINASE RELATED"/>
    <property type="match status" value="1"/>
</dbReference>
<proteinExistence type="predicted"/>
<evidence type="ECO:0000313" key="2">
    <source>
        <dbReference type="EMBL" id="MTD16272.1"/>
    </source>
</evidence>
<accession>A0A7K1FQ46</accession>
<keyword evidence="3" id="KW-1185">Reference proteome</keyword>
<dbReference type="EMBL" id="WLYK01000009">
    <property type="protein sequence ID" value="MTD16272.1"/>
    <property type="molecule type" value="Genomic_DNA"/>
</dbReference>
<evidence type="ECO:0000259" key="1">
    <source>
        <dbReference type="Pfam" id="PF02538"/>
    </source>
</evidence>
<dbReference type="GO" id="GO:0006749">
    <property type="term" value="P:glutathione metabolic process"/>
    <property type="evidence" value="ECO:0007669"/>
    <property type="project" value="TreeGrafter"/>
</dbReference>
<dbReference type="Proteomes" id="UP000460221">
    <property type="component" value="Unassembled WGS sequence"/>
</dbReference>
<feature type="domain" description="Hydantoinase B/oxoprolinase" evidence="1">
    <location>
        <begin position="10"/>
        <end position="517"/>
    </location>
</feature>
<dbReference type="Pfam" id="PF02538">
    <property type="entry name" value="Hydantoinase_B"/>
    <property type="match status" value="1"/>
</dbReference>
<organism evidence="2 3">
    <name type="scientific">Nakamurella alba</name>
    <dbReference type="NCBI Taxonomy" id="2665158"/>
    <lineage>
        <taxon>Bacteria</taxon>
        <taxon>Bacillati</taxon>
        <taxon>Actinomycetota</taxon>
        <taxon>Actinomycetes</taxon>
        <taxon>Nakamurellales</taxon>
        <taxon>Nakamurellaceae</taxon>
        <taxon>Nakamurella</taxon>
    </lineage>
</organism>
<sequence>MTDTTVAAPDPITTEVIGAALASICEEMGEALVKASFSPNIKERRDCTTSLFDPQGRSLAQAEHIPLHLGSLMGIVDAIRQRYPLDDIREGDSFVGNDPHTGGGTHLPDIVVATPVFVDGELVAWATNLAHHADYADRGHATIFQEGIRIPAVRFATADGYIDDVLHLILTNMQVPTERLADFSAQLAANRLGVRRYAEICRRYGTGVVAAAGSALMDYSERMVRIGISRIPDGVYPFRDTFDSDELDEALDVGVEITVAGDTVRLVFDGPDQHRSSINMVRTALLATVYYAMKSLVGPDIPANAGLYRPIEVQARSGSVFSCVAPAAVNGRTQLCQRVVDLVHGALAPAVPEQVLAASYGSVPAVQFSGTDPRTGQFYVYLETIGGGYGGGSCQDGLDGVQAHITNTSNLPIECLESEYPITVERYELVDGSAGSGTFRGGMGIRRQLRIEHDDCLCDVSVSRVASRPWGLFGGRPGAALAVTRNGSEPVTRTVTTLNRGDVITVDTAGGGGYGDPALRSAEDVGREVLQGRLTAEAAAADYGWPGP</sequence>
<dbReference type="AlphaFoldDB" id="A0A7K1FQ46"/>
<gene>
    <name evidence="2" type="ORF">GIS00_20235</name>
</gene>